<name>A0ABQ4G9N6_9ACTN</name>
<dbReference type="Proteomes" id="UP000603904">
    <property type="component" value="Unassembled WGS sequence"/>
</dbReference>
<gene>
    <name evidence="1" type="ORF">Mco01_67900</name>
</gene>
<dbReference type="EMBL" id="BOOC01000044">
    <property type="protein sequence ID" value="GIH43790.1"/>
    <property type="molecule type" value="Genomic_DNA"/>
</dbReference>
<protein>
    <submittedName>
        <fullName evidence="1">Uncharacterized protein</fullName>
    </submittedName>
</protein>
<keyword evidence="2" id="KW-1185">Reference proteome</keyword>
<comment type="caution">
    <text evidence="1">The sequence shown here is derived from an EMBL/GenBank/DDBJ whole genome shotgun (WGS) entry which is preliminary data.</text>
</comment>
<evidence type="ECO:0000313" key="1">
    <source>
        <dbReference type="EMBL" id="GIH43790.1"/>
    </source>
</evidence>
<sequence length="253" mass="27994">MYDIQDDRAGHVPEAPEAALPALTVVTVDRVRLRLPEAVTLLRQWSREGRTVHDEIVEQCLLLNEVLDDDEPLAEADLRAATEEFRRARGLRDRSSTLAWLAETSMTGEQYEAFVAGAARRRRFRRRKEAELAAAYLEAHRADFDRVRALWASGPQPVNGELLRGLGGLLGCGEAVVTLGERWAADVPAPLRHAPRGSLVGPVAHAGGYLTGLVLERTVCRDDPPTLRAAGTAAFAEWLADRRRHACVEWHLS</sequence>
<organism evidence="1 2">
    <name type="scientific">Microbispora corallina</name>
    <dbReference type="NCBI Taxonomy" id="83302"/>
    <lineage>
        <taxon>Bacteria</taxon>
        <taxon>Bacillati</taxon>
        <taxon>Actinomycetota</taxon>
        <taxon>Actinomycetes</taxon>
        <taxon>Streptosporangiales</taxon>
        <taxon>Streptosporangiaceae</taxon>
        <taxon>Microbispora</taxon>
    </lineage>
</organism>
<evidence type="ECO:0000313" key="2">
    <source>
        <dbReference type="Proteomes" id="UP000603904"/>
    </source>
</evidence>
<proteinExistence type="predicted"/>
<accession>A0ABQ4G9N6</accession>
<dbReference type="RefSeq" id="WP_204060841.1">
    <property type="nucleotide sequence ID" value="NZ_BAAAGP010000035.1"/>
</dbReference>
<reference evidence="1 2" key="1">
    <citation type="submission" date="2021-01" db="EMBL/GenBank/DDBJ databases">
        <title>Whole genome shotgun sequence of Microbispora corallina NBRC 16416.</title>
        <authorList>
            <person name="Komaki H."/>
            <person name="Tamura T."/>
        </authorList>
    </citation>
    <scope>NUCLEOTIDE SEQUENCE [LARGE SCALE GENOMIC DNA]</scope>
    <source>
        <strain evidence="1 2">NBRC 16416</strain>
    </source>
</reference>